<dbReference type="Proteomes" id="UP001629288">
    <property type="component" value="Unassembled WGS sequence"/>
</dbReference>
<reference evidence="1 2" key="1">
    <citation type="journal article" date="2024" name="Chem. Sci.">
        <title>Discovery of megapolipeptins by genome mining of a Burkholderiales bacteria collection.</title>
        <authorList>
            <person name="Paulo B.S."/>
            <person name="Recchia M.J.J."/>
            <person name="Lee S."/>
            <person name="Fergusson C.H."/>
            <person name="Romanowski S.B."/>
            <person name="Hernandez A."/>
            <person name="Krull N."/>
            <person name="Liu D.Y."/>
            <person name="Cavanagh H."/>
            <person name="Bos A."/>
            <person name="Gray C.A."/>
            <person name="Murphy B.T."/>
            <person name="Linington R.G."/>
            <person name="Eustaquio A.S."/>
        </authorList>
    </citation>
    <scope>NUCLEOTIDE SEQUENCE [LARGE SCALE GENOMIC DNA]</scope>
    <source>
        <strain evidence="1 2">RL17-379-BIB-C</strain>
    </source>
</reference>
<comment type="caution">
    <text evidence="1">The sequence shown here is derived from an EMBL/GenBank/DDBJ whole genome shotgun (WGS) entry which is preliminary data.</text>
</comment>
<gene>
    <name evidence="1" type="ORF">PQR00_34525</name>
</gene>
<keyword evidence="2" id="KW-1185">Reference proteome</keyword>
<sequence length="66" mass="6945">MTLDDLKQLGIVVGHIADAELGNQFIACVGKVASGGVKSDDGQHWMGATPLQAAMRCYEESDAVPK</sequence>
<evidence type="ECO:0000313" key="2">
    <source>
        <dbReference type="Proteomes" id="UP001629288"/>
    </source>
</evidence>
<organism evidence="1 2">
    <name type="scientific">Paraburkholderia strydomiana</name>
    <dbReference type="NCBI Taxonomy" id="1245417"/>
    <lineage>
        <taxon>Bacteria</taxon>
        <taxon>Pseudomonadati</taxon>
        <taxon>Pseudomonadota</taxon>
        <taxon>Betaproteobacteria</taxon>
        <taxon>Burkholderiales</taxon>
        <taxon>Burkholderiaceae</taxon>
        <taxon>Paraburkholderia</taxon>
    </lineage>
</organism>
<evidence type="ECO:0000313" key="1">
    <source>
        <dbReference type="EMBL" id="MFM0448696.1"/>
    </source>
</evidence>
<proteinExistence type="predicted"/>
<dbReference type="EMBL" id="JAQQDH010000039">
    <property type="protein sequence ID" value="MFM0448696.1"/>
    <property type="molecule type" value="Genomic_DNA"/>
</dbReference>
<name>A0ABW9CAT9_9BURK</name>
<dbReference type="RefSeq" id="WP_408131949.1">
    <property type="nucleotide sequence ID" value="NZ_JAQQDD010000055.1"/>
</dbReference>
<protein>
    <submittedName>
        <fullName evidence="1">Uncharacterized protein</fullName>
    </submittedName>
</protein>
<accession>A0ABW9CAT9</accession>